<feature type="transmembrane region" description="Helical" evidence="9">
    <location>
        <begin position="461"/>
        <end position="480"/>
    </location>
</feature>
<comment type="similarity">
    <text evidence="3">Belongs to the PIGU family.</text>
</comment>
<name>A0ABP0V3I9_9BRYO</name>
<keyword evidence="4" id="KW-0337">GPI-anchor biosynthesis</keyword>
<evidence type="ECO:0000256" key="4">
    <source>
        <dbReference type="ARBA" id="ARBA00022502"/>
    </source>
</evidence>
<evidence type="ECO:0000313" key="10">
    <source>
        <dbReference type="EMBL" id="CAK9236980.1"/>
    </source>
</evidence>
<accession>A0ABP0V3I9</accession>
<comment type="pathway">
    <text evidence="2">Glycolipid biosynthesis; glycosylphosphatidylinositol-anchor biosynthesis.</text>
</comment>
<feature type="transmembrane region" description="Helical" evidence="9">
    <location>
        <begin position="171"/>
        <end position="189"/>
    </location>
</feature>
<sequence>MQSVKTGTGSMSTKMVTLWGGLLLSVAIRFLLSAMGSASLLGRRLEVVSPVTSLTRLAEGQWLKQLGLSPYAGSVYHGSPLLLSLLGPFIGNRRDMLLIIESERSDLCSFWVFVAADLIGALLLRSMGESLESAHIHHLSLLGLISEQIPTSDSKAKSQGSGRWGTGNTAALFYLLNPFTIAVCIGGSTSPIENMLTILALYGAIAGIVPLAGFGWAMATHVGMYPAILFIPIACLLANGPDGPPSKLYKSPELVQAVHDRDGKCSSESGNFHQQPAMHVIKSSNTNVTLSLGAKCLVVLKLIMWSAISWLCILGLCKFSLHEHASLHDMWSETYRFILTVEDLSPNLGVFWYFFTEVFDFFRPFFIMVFHSNIVFMVMPLTIRLHHRPVFLAFTLTAISSMLKSYPSVGDAALYLGLMCLCIHQLSGLQYFYLLLNGYFFTAIIGPVMYNLWIWRGTGNANFYFAMNLVYATLQTVLIVESSSTIIRYDRNLKKQSVKRSRTST</sequence>
<evidence type="ECO:0000256" key="1">
    <source>
        <dbReference type="ARBA" id="ARBA00004477"/>
    </source>
</evidence>
<dbReference type="Pfam" id="PF06728">
    <property type="entry name" value="PIG-U"/>
    <property type="match status" value="1"/>
</dbReference>
<organism evidence="10 11">
    <name type="scientific">Sphagnum troendelagicum</name>
    <dbReference type="NCBI Taxonomy" id="128251"/>
    <lineage>
        <taxon>Eukaryota</taxon>
        <taxon>Viridiplantae</taxon>
        <taxon>Streptophyta</taxon>
        <taxon>Embryophyta</taxon>
        <taxon>Bryophyta</taxon>
        <taxon>Sphagnophytina</taxon>
        <taxon>Sphagnopsida</taxon>
        <taxon>Sphagnales</taxon>
        <taxon>Sphagnaceae</taxon>
        <taxon>Sphagnum</taxon>
    </lineage>
</organism>
<reference evidence="10" key="1">
    <citation type="submission" date="2024-02" db="EMBL/GenBank/DDBJ databases">
        <authorList>
            <consortium name="ELIXIR-Norway"/>
            <consortium name="Elixir Norway"/>
        </authorList>
    </citation>
    <scope>NUCLEOTIDE SEQUENCE</scope>
</reference>
<dbReference type="PANTHER" id="PTHR13121:SF0">
    <property type="entry name" value="PHOSPHATIDYLINOSITOL GLYCAN ANCHOR BIOSYNTHESIS CLASS U PROTEIN"/>
    <property type="match status" value="1"/>
</dbReference>
<comment type="subcellular location">
    <subcellularLocation>
        <location evidence="1">Endoplasmic reticulum membrane</location>
        <topology evidence="1">Multi-pass membrane protein</topology>
    </subcellularLocation>
</comment>
<evidence type="ECO:0000256" key="3">
    <source>
        <dbReference type="ARBA" id="ARBA00010026"/>
    </source>
</evidence>
<feature type="transmembrane region" description="Helical" evidence="9">
    <location>
        <begin position="361"/>
        <end position="383"/>
    </location>
</feature>
<evidence type="ECO:0000256" key="5">
    <source>
        <dbReference type="ARBA" id="ARBA00022692"/>
    </source>
</evidence>
<protein>
    <recommendedName>
        <fullName evidence="12">GPI transamidase subunit PIG-U</fullName>
    </recommendedName>
</protein>
<keyword evidence="6" id="KW-0256">Endoplasmic reticulum</keyword>
<proteinExistence type="inferred from homology"/>
<keyword evidence="11" id="KW-1185">Reference proteome</keyword>
<dbReference type="Proteomes" id="UP001497512">
    <property type="component" value="Chromosome 9"/>
</dbReference>
<keyword evidence="7 9" id="KW-1133">Transmembrane helix</keyword>
<gene>
    <name evidence="10" type="ORF">CSSPTR1EN2_LOCUS23380</name>
</gene>
<keyword evidence="8 9" id="KW-0472">Membrane</keyword>
<evidence type="ECO:0000256" key="7">
    <source>
        <dbReference type="ARBA" id="ARBA00022989"/>
    </source>
</evidence>
<evidence type="ECO:0000256" key="6">
    <source>
        <dbReference type="ARBA" id="ARBA00022824"/>
    </source>
</evidence>
<evidence type="ECO:0000256" key="9">
    <source>
        <dbReference type="SAM" id="Phobius"/>
    </source>
</evidence>
<evidence type="ECO:0000256" key="8">
    <source>
        <dbReference type="ARBA" id="ARBA00023136"/>
    </source>
</evidence>
<feature type="transmembrane region" description="Helical" evidence="9">
    <location>
        <begin position="302"/>
        <end position="321"/>
    </location>
</feature>
<feature type="transmembrane region" description="Helical" evidence="9">
    <location>
        <begin position="196"/>
        <end position="217"/>
    </location>
</feature>
<keyword evidence="5 9" id="KW-0812">Transmembrane</keyword>
<dbReference type="InterPro" id="IPR009600">
    <property type="entry name" value="PIG-U"/>
</dbReference>
<dbReference type="EMBL" id="OZ019901">
    <property type="protein sequence ID" value="CAK9236980.1"/>
    <property type="molecule type" value="Genomic_DNA"/>
</dbReference>
<evidence type="ECO:0000256" key="2">
    <source>
        <dbReference type="ARBA" id="ARBA00004687"/>
    </source>
</evidence>
<evidence type="ECO:0008006" key="12">
    <source>
        <dbReference type="Google" id="ProtNLM"/>
    </source>
</evidence>
<evidence type="ECO:0000313" key="11">
    <source>
        <dbReference type="Proteomes" id="UP001497512"/>
    </source>
</evidence>
<dbReference type="PANTHER" id="PTHR13121">
    <property type="entry name" value="GPI TRANSAMIDASE COMPONENT PIG-U"/>
    <property type="match status" value="1"/>
</dbReference>
<feature type="transmembrane region" description="Helical" evidence="9">
    <location>
        <begin position="436"/>
        <end position="455"/>
    </location>
</feature>